<feature type="compositionally biased region" description="Pro residues" evidence="2">
    <location>
        <begin position="264"/>
        <end position="279"/>
    </location>
</feature>
<dbReference type="InterPro" id="IPR003124">
    <property type="entry name" value="WH2_dom"/>
</dbReference>
<dbReference type="GO" id="GO:2000601">
    <property type="term" value="P:positive regulation of Arp2/3 complex-mediated actin nucleation"/>
    <property type="evidence" value="ECO:0007669"/>
    <property type="project" value="EnsemblFungi"/>
</dbReference>
<sequence length="730" mass="78737">MGVINSSDKEKIKLSIPKQFNKIIDVTIAKLYIAYPSPTEWTYTGLYGALCLVDDLVGNTFFLKLVDVSNQNRGVLWDQELYVNFDYIQDRTFFHTFEMEECLAGLLFEDTHEAQHFYKRVTKRQKYGSKNTINNKNAIKLQKEVEVENKATVVHGPRGEELISKQRSRYDYSNRIAENVGYRGSETEYGEETNDEPSFKNKPTNEDPYAAYSFDEPVTIKQAPPPPPVTVEPYESRESSSSISEMSTAQSNTPAVKTSAPVHKLPPPPKEYVHFPPPETNMKSDVPPLPSHNSVPPLPTHNNAPPLPSHSNAPPLPSHNNAPPVPPHHTGYGQLPQQSNQRTGYAQSPQQINQRTGYGQSLQQPIVPNRTGPPPPPTRKTGPPAPPRRLTGQATGGTTMQPLVSQRTGGRGLPPVPPLQQQKTGGRGLPPVPPLQQQKTGGRGLPPVPPLQQQKTGGRGPPPPLRRNATGAAGPPPPARRVTGQRTGHMTGAANSNSPFAISNVPVTTFGGASVPHHQADSHQPTANMQQSYGVYNRAQQALPQQQSSIPAPPPMSQQSSIPAPPPMPQQNNISAQTPRQQQGGIPAPPPMPQQSNIPAPPPMQQQGGIPAPPPMPQQSSIPAPPPMPQQSSIPAPPSMQQQSSLNESTGDGGRDALLASIRSSGIGMLKKTDKSQIRDRSGVQVTTEEKPMSAQATGGPGGLADALAAALSSRNKKVSAYADEDDGDW</sequence>
<dbReference type="GO" id="GO:0030041">
    <property type="term" value="P:actin filament polymerization"/>
    <property type="evidence" value="ECO:0007669"/>
    <property type="project" value="EnsemblFungi"/>
</dbReference>
<feature type="compositionally biased region" description="Pro residues" evidence="2">
    <location>
        <begin position="371"/>
        <end position="387"/>
    </location>
</feature>
<dbReference type="GO" id="GO:0051666">
    <property type="term" value="P:actin cortical patch localization"/>
    <property type="evidence" value="ECO:0007669"/>
    <property type="project" value="EnsemblFungi"/>
</dbReference>
<organism evidence="5 6">
    <name type="scientific">Hanseniaspora guilliermondii</name>
    <dbReference type="NCBI Taxonomy" id="56406"/>
    <lineage>
        <taxon>Eukaryota</taxon>
        <taxon>Fungi</taxon>
        <taxon>Dikarya</taxon>
        <taxon>Ascomycota</taxon>
        <taxon>Saccharomycotina</taxon>
        <taxon>Saccharomycetes</taxon>
        <taxon>Saccharomycodales</taxon>
        <taxon>Saccharomycodaceae</taxon>
        <taxon>Hanseniaspora</taxon>
    </lineage>
</organism>
<evidence type="ECO:0000256" key="2">
    <source>
        <dbReference type="SAM" id="MobiDB-lite"/>
    </source>
</evidence>
<dbReference type="Proteomes" id="UP000183365">
    <property type="component" value="Unassembled WGS sequence"/>
</dbReference>
<feature type="compositionally biased region" description="Polar residues" evidence="2">
    <location>
        <begin position="335"/>
        <end position="366"/>
    </location>
</feature>
<feature type="domain" description="WH1" evidence="3">
    <location>
        <begin position="16"/>
        <end position="128"/>
    </location>
</feature>
<dbReference type="SMART" id="SM00461">
    <property type="entry name" value="WH1"/>
    <property type="match status" value="1"/>
</dbReference>
<dbReference type="InterPro" id="IPR000697">
    <property type="entry name" value="WH1/EVH1_dom"/>
</dbReference>
<dbReference type="PROSITE" id="PS51082">
    <property type="entry name" value="WH2"/>
    <property type="match status" value="1"/>
</dbReference>
<protein>
    <recommendedName>
        <fullName evidence="7">WH1 domain-containing protein</fullName>
    </recommendedName>
</protein>
<feature type="region of interest" description="Disordered" evidence="2">
    <location>
        <begin position="183"/>
        <end position="705"/>
    </location>
</feature>
<feature type="compositionally biased region" description="Polar residues" evidence="2">
    <location>
        <begin position="392"/>
        <end position="408"/>
    </location>
</feature>
<feature type="compositionally biased region" description="Polar residues" evidence="2">
    <location>
        <begin position="630"/>
        <end position="650"/>
    </location>
</feature>
<proteinExistence type="predicted"/>
<feature type="compositionally biased region" description="Low complexity" evidence="2">
    <location>
        <begin position="239"/>
        <end position="251"/>
    </location>
</feature>
<dbReference type="CDD" id="cd01205">
    <property type="entry name" value="EVH1_WASP-like"/>
    <property type="match status" value="1"/>
</dbReference>
<dbReference type="FunFam" id="2.30.29.30:FF:000281">
    <property type="entry name" value="Actin associated protein"/>
    <property type="match status" value="1"/>
</dbReference>
<dbReference type="VEuPathDB" id="FungiDB:HGUI_02321"/>
<dbReference type="GO" id="GO:0030479">
    <property type="term" value="C:actin cortical patch"/>
    <property type="evidence" value="ECO:0007669"/>
    <property type="project" value="EnsemblFungi"/>
</dbReference>
<dbReference type="GO" id="GO:0003779">
    <property type="term" value="F:actin binding"/>
    <property type="evidence" value="ECO:0007669"/>
    <property type="project" value="EnsemblFungi"/>
</dbReference>
<dbReference type="SUPFAM" id="SSF50729">
    <property type="entry name" value="PH domain-like"/>
    <property type="match status" value="1"/>
</dbReference>
<evidence type="ECO:0008006" key="7">
    <source>
        <dbReference type="Google" id="ProtNLM"/>
    </source>
</evidence>
<dbReference type="OrthoDB" id="8963340at2759"/>
<accession>A0A1L0CNS2</accession>
<dbReference type="AlphaFoldDB" id="A0A1L0CNS2"/>
<feature type="compositionally biased region" description="Low complexity" evidence="2">
    <location>
        <begin position="539"/>
        <end position="550"/>
    </location>
</feature>
<gene>
    <name evidence="5" type="ORF">HGUI_02321</name>
</gene>
<dbReference type="Pfam" id="PF02205">
    <property type="entry name" value="WH2"/>
    <property type="match status" value="1"/>
</dbReference>
<feature type="compositionally biased region" description="Polar residues" evidence="2">
    <location>
        <begin position="522"/>
        <end position="534"/>
    </location>
</feature>
<reference evidence="6" key="1">
    <citation type="submission" date="2016-11" db="EMBL/GenBank/DDBJ databases">
        <authorList>
            <person name="Guldener U."/>
        </authorList>
    </citation>
    <scope>NUCLEOTIDE SEQUENCE [LARGE SCALE GENOMIC DNA]</scope>
</reference>
<dbReference type="GO" id="GO:0032233">
    <property type="term" value="P:positive regulation of actin filament bundle assembly"/>
    <property type="evidence" value="ECO:0007669"/>
    <property type="project" value="EnsemblFungi"/>
</dbReference>
<evidence type="ECO:0000259" key="3">
    <source>
        <dbReference type="PROSITE" id="PS50229"/>
    </source>
</evidence>
<dbReference type="GO" id="GO:0140224">
    <property type="term" value="C:SLAC complex"/>
    <property type="evidence" value="ECO:0007669"/>
    <property type="project" value="EnsemblFungi"/>
</dbReference>
<dbReference type="Gene3D" id="2.30.29.30">
    <property type="entry name" value="Pleckstrin-homology domain (PH domain)/Phosphotyrosine-binding domain (PTB)"/>
    <property type="match status" value="1"/>
</dbReference>
<keyword evidence="1" id="KW-0597">Phosphoprotein</keyword>
<feature type="compositionally biased region" description="Pro residues" evidence="2">
    <location>
        <begin position="611"/>
        <end position="629"/>
    </location>
</feature>
<dbReference type="InterPro" id="IPR011993">
    <property type="entry name" value="PH-like_dom_sf"/>
</dbReference>
<evidence type="ECO:0000313" key="5">
    <source>
        <dbReference type="EMBL" id="SGZ40121.1"/>
    </source>
</evidence>
<feature type="compositionally biased region" description="Polar residues" evidence="2">
    <location>
        <begin position="572"/>
        <end position="584"/>
    </location>
</feature>
<evidence type="ECO:0000259" key="4">
    <source>
        <dbReference type="PROSITE" id="PS51082"/>
    </source>
</evidence>
<feature type="domain" description="WH2" evidence="4">
    <location>
        <begin position="654"/>
        <end position="673"/>
    </location>
</feature>
<dbReference type="InterPro" id="IPR033927">
    <property type="entry name" value="WASPfam_EVH1"/>
</dbReference>
<evidence type="ECO:0000256" key="1">
    <source>
        <dbReference type="ARBA" id="ARBA00022553"/>
    </source>
</evidence>
<dbReference type="PROSITE" id="PS50229">
    <property type="entry name" value="WH1"/>
    <property type="match status" value="1"/>
</dbReference>
<dbReference type="EMBL" id="FQNF01000040">
    <property type="protein sequence ID" value="SGZ40121.1"/>
    <property type="molecule type" value="Genomic_DNA"/>
</dbReference>
<feature type="compositionally biased region" description="Basic and acidic residues" evidence="2">
    <location>
        <begin position="671"/>
        <end position="692"/>
    </location>
</feature>
<name>A0A1L0CNS2_9ASCO</name>
<keyword evidence="6" id="KW-1185">Reference proteome</keyword>
<dbReference type="Pfam" id="PF00568">
    <property type="entry name" value="WH1"/>
    <property type="match status" value="1"/>
</dbReference>
<dbReference type="GO" id="GO:0045010">
    <property type="term" value="P:actin nucleation"/>
    <property type="evidence" value="ECO:0007669"/>
    <property type="project" value="EnsemblFungi"/>
</dbReference>
<feature type="compositionally biased region" description="Pro residues" evidence="2">
    <location>
        <begin position="587"/>
        <end position="604"/>
    </location>
</feature>
<dbReference type="GO" id="GO:0071933">
    <property type="term" value="F:Arp2/3 complex binding"/>
    <property type="evidence" value="ECO:0007669"/>
    <property type="project" value="EnsemblFungi"/>
</dbReference>
<evidence type="ECO:0000313" key="6">
    <source>
        <dbReference type="Proteomes" id="UP000183365"/>
    </source>
</evidence>
<feature type="compositionally biased region" description="Polar residues" evidence="2">
    <location>
        <begin position="484"/>
        <end position="507"/>
    </location>
</feature>